<accession>B9LN51</accession>
<dbReference type="PANTHER" id="PTHR35902">
    <property type="entry name" value="S-LAYER DOMAIN-LIKE PROTEIN-RELATED"/>
    <property type="match status" value="1"/>
</dbReference>
<proteinExistence type="predicted"/>
<keyword evidence="3" id="KW-1185">Reference proteome</keyword>
<dbReference type="GeneID" id="7399462"/>
<feature type="transmembrane region" description="Helical" evidence="1">
    <location>
        <begin position="546"/>
        <end position="566"/>
    </location>
</feature>
<protein>
    <submittedName>
        <fullName evidence="2">Uncharacterized protein</fullName>
    </submittedName>
</protein>
<organism evidence="2 3">
    <name type="scientific">Halorubrum lacusprofundi (strain ATCC 49239 / DSM 5036 / JCM 8891 / ACAM 34)</name>
    <dbReference type="NCBI Taxonomy" id="416348"/>
    <lineage>
        <taxon>Archaea</taxon>
        <taxon>Methanobacteriati</taxon>
        <taxon>Methanobacteriota</taxon>
        <taxon>Stenosarchaea group</taxon>
        <taxon>Halobacteria</taxon>
        <taxon>Halobacteriales</taxon>
        <taxon>Haloferacaceae</taxon>
        <taxon>Halorubrum</taxon>
    </lineage>
</organism>
<dbReference type="RefSeq" id="WP_015909933.1">
    <property type="nucleotide sequence ID" value="NC_012029.1"/>
</dbReference>
<keyword evidence="1" id="KW-1133">Transmembrane helix</keyword>
<dbReference type="EMBL" id="CP001365">
    <property type="protein sequence ID" value="ACM56789.1"/>
    <property type="molecule type" value="Genomic_DNA"/>
</dbReference>
<dbReference type="Gene3D" id="2.60.40.10">
    <property type="entry name" value="Immunoglobulins"/>
    <property type="match status" value="2"/>
</dbReference>
<dbReference type="AlphaFoldDB" id="B9LN51"/>
<sequence>MSRAAKIGTLVLAFVAAGALVAGVALSGAAAPGSGDALDRGQAALVGSNAIGGDAVGVDVAAQTTDGQVRGSPVLDLFLSQRTVSSGTESQVMVDILNTGEMDMGNDLDDRVTTARGLTLEVDDGDVPIEVGDGTTVVGDVRTDASPVQVPLDVTVPDDVPDGQYEVEVTARYRYTYEVIPEFNNHKDYRGIDRFDVTIVVDDGARFAILDTETDAQVGGSGDVTATLRNVGDEVARDAIVTGTTTGSGAVIGSDGSGETFVGNWEPGENRTVTFDSTISPDFGGGAYAFVSTVDYRDRDGIEETAPSSRAGVVPAPEQSFSVENVEGTLEVGYSGTVSGTLTNEGPLDVDDAVLVADPQSQRVSLGESRYALPDIPAGESVEFSFDADVNGNADPGPRQFRFTTEYTSGDSTIAVDETRRIEVAPRQPEFDLVADNTTVPAGETRRVSFEITNQRPETLSSINAGLYADSPLSAPNDEAFVDELEPGESTEIWFEVSAAPGASVETHPVELDFRYNDERGNDRISDVTQFPIDVTESTDDGGLPITALVVGLLVVVGVAGTVVWYRRR</sequence>
<dbReference type="InterPro" id="IPR013783">
    <property type="entry name" value="Ig-like_fold"/>
</dbReference>
<dbReference type="Proteomes" id="UP000000740">
    <property type="component" value="Chromosome 1"/>
</dbReference>
<dbReference type="eggNOG" id="arCOG02079">
    <property type="taxonomic scope" value="Archaea"/>
</dbReference>
<reference evidence="2 3" key="1">
    <citation type="journal article" date="2016" name="Stand. Genomic Sci.">
        <title>Complete genome sequence of the Antarctic Halorubrum lacusprofundi type strain ACAM 34.</title>
        <authorList>
            <person name="Anderson I.J."/>
            <person name="DasSarma P."/>
            <person name="Lucas S."/>
            <person name="Copeland A."/>
            <person name="Lapidus A."/>
            <person name="Del Rio T.G."/>
            <person name="Tice H."/>
            <person name="Dalin E."/>
            <person name="Bruce D.C."/>
            <person name="Goodwin L."/>
            <person name="Pitluck S."/>
            <person name="Sims D."/>
            <person name="Brettin T.S."/>
            <person name="Detter J.C."/>
            <person name="Han C.S."/>
            <person name="Larimer F."/>
            <person name="Hauser L."/>
            <person name="Land M."/>
            <person name="Ivanova N."/>
            <person name="Richardson P."/>
            <person name="Cavicchioli R."/>
            <person name="DasSarma S."/>
            <person name="Woese C.R."/>
            <person name="Kyrpides N.C."/>
        </authorList>
    </citation>
    <scope>NUCLEOTIDE SEQUENCE [LARGE SCALE GENOMIC DNA]</scope>
    <source>
        <strain evidence="3">ATCC 49239 / DSM 5036 / JCM 8891 / ACAM 34</strain>
    </source>
</reference>
<dbReference type="KEGG" id="hla:Hlac_1195"/>
<evidence type="ECO:0000256" key="1">
    <source>
        <dbReference type="SAM" id="Phobius"/>
    </source>
</evidence>
<evidence type="ECO:0000313" key="3">
    <source>
        <dbReference type="Proteomes" id="UP000000740"/>
    </source>
</evidence>
<dbReference type="PANTHER" id="PTHR35902:SF3">
    <property type="entry name" value="NPCBM-ASSOCIATED, NEW3 DOMAIN OF ALPHA-GALACTOSIDASE"/>
    <property type="match status" value="1"/>
</dbReference>
<evidence type="ECO:0000313" key="2">
    <source>
        <dbReference type="EMBL" id="ACM56789.1"/>
    </source>
</evidence>
<dbReference type="HOGENOM" id="CLU_028008_1_0_2"/>
<name>B9LN51_HALLT</name>
<keyword evidence="1" id="KW-0472">Membrane</keyword>
<keyword evidence="1" id="KW-0812">Transmembrane</keyword>
<gene>
    <name evidence="2" type="ordered locus">Hlac_1195</name>
</gene>